<dbReference type="EC" id="2.7.13.3" evidence="2"/>
<feature type="coiled-coil region" evidence="6">
    <location>
        <begin position="311"/>
        <end position="338"/>
    </location>
</feature>
<dbReference type="GO" id="GO:0000160">
    <property type="term" value="P:phosphorelay signal transduction system"/>
    <property type="evidence" value="ECO:0007669"/>
    <property type="project" value="UniProtKB-KW"/>
</dbReference>
<dbReference type="Gene3D" id="1.25.40.10">
    <property type="entry name" value="Tetratricopeptide repeat domain"/>
    <property type="match status" value="1"/>
</dbReference>
<keyword evidence="7" id="KW-1133">Transmembrane helix</keyword>
<dbReference type="OrthoDB" id="943406at2"/>
<feature type="transmembrane region" description="Helical" evidence="7">
    <location>
        <begin position="339"/>
        <end position="359"/>
    </location>
</feature>
<keyword evidence="3" id="KW-0808">Transferase</keyword>
<evidence type="ECO:0000313" key="9">
    <source>
        <dbReference type="Proteomes" id="UP000264217"/>
    </source>
</evidence>
<dbReference type="Gene3D" id="3.30.565.10">
    <property type="entry name" value="Histidine kinase-like ATPase, C-terminal domain"/>
    <property type="match status" value="1"/>
</dbReference>
<evidence type="ECO:0000256" key="4">
    <source>
        <dbReference type="ARBA" id="ARBA00022777"/>
    </source>
</evidence>
<sequence length="561" mass="63290">MNLPFARILLPFILPLLWCLCSCGNKVPESGTAYAGADHSRAWKFYQQGQPDSAFFYYAKAAAGTKDSSVLAGIYITMAIIQSDKGDYFGSEETAVKSLQYFRAGDPYLPAVYNTIAINKYKLKDFASAVTWYRRAVTGTADPLNRLYYESNLGVTLTEMGKYDTAIVVFRKVMDAPLIRKRPEKYAQALDNYAWARSKRYPAEALSPLLLKALSIRLKLKDEWGQNASYAHLSDHFGQREPVRALAYARLMYGVAAKLQSPDDRLEALQKLVRLSPEKESRFYFGVYTRLQDSLWLARSAARNQFAVIRYEAVKAKADNLNLQKNNTEQRFRLLRQQFILYGLLVIIAVSAVLIMGFIRRRQARLRREAAERLRAQQLRTAKRVHDVLANDLYRIMSDLDNGTAGDPAELADRLEVLYERARDLSYEDEPVPLAHFELHLAAMLVSFGTERTRVLPDNCTKAFWEGTTDVVRQEVSLVLQELMVNMRKHSGATLVTVAFQRSGKACLVIYTDNGMGMPATSRKGNGISHTENRMSAIGGNIIFETGRENGLQVQLSFSAA</sequence>
<gene>
    <name evidence="8" type="ORF">D0C36_15835</name>
</gene>
<dbReference type="EMBL" id="QWDC01000002">
    <property type="protein sequence ID" value="RFZ92861.1"/>
    <property type="molecule type" value="Genomic_DNA"/>
</dbReference>
<dbReference type="AlphaFoldDB" id="A0A372NV91"/>
<dbReference type="GO" id="GO:0004673">
    <property type="term" value="F:protein histidine kinase activity"/>
    <property type="evidence" value="ECO:0007669"/>
    <property type="project" value="UniProtKB-EC"/>
</dbReference>
<dbReference type="InterPro" id="IPR036890">
    <property type="entry name" value="HATPase_C_sf"/>
</dbReference>
<evidence type="ECO:0000256" key="1">
    <source>
        <dbReference type="ARBA" id="ARBA00000085"/>
    </source>
</evidence>
<dbReference type="Proteomes" id="UP000264217">
    <property type="component" value="Unassembled WGS sequence"/>
</dbReference>
<keyword evidence="4" id="KW-0418">Kinase</keyword>
<dbReference type="PANTHER" id="PTHR24421:SF10">
    <property type="entry name" value="NITRATE_NITRITE SENSOR PROTEIN NARQ"/>
    <property type="match status" value="1"/>
</dbReference>
<dbReference type="PANTHER" id="PTHR24421">
    <property type="entry name" value="NITRATE/NITRITE SENSOR PROTEIN NARX-RELATED"/>
    <property type="match status" value="1"/>
</dbReference>
<accession>A0A372NV91</accession>
<evidence type="ECO:0000256" key="5">
    <source>
        <dbReference type="ARBA" id="ARBA00023012"/>
    </source>
</evidence>
<keyword evidence="9" id="KW-1185">Reference proteome</keyword>
<organism evidence="8 9">
    <name type="scientific">Mucilaginibacter conchicola</name>
    <dbReference type="NCBI Taxonomy" id="2303333"/>
    <lineage>
        <taxon>Bacteria</taxon>
        <taxon>Pseudomonadati</taxon>
        <taxon>Bacteroidota</taxon>
        <taxon>Sphingobacteriia</taxon>
        <taxon>Sphingobacteriales</taxon>
        <taxon>Sphingobacteriaceae</taxon>
        <taxon>Mucilaginibacter</taxon>
    </lineage>
</organism>
<evidence type="ECO:0000256" key="7">
    <source>
        <dbReference type="SAM" id="Phobius"/>
    </source>
</evidence>
<name>A0A372NV91_9SPHI</name>
<reference evidence="8 9" key="1">
    <citation type="submission" date="2018-08" db="EMBL/GenBank/DDBJ databases">
        <title>Mucilaginibacter sp. MYSH2.</title>
        <authorList>
            <person name="Seo T."/>
        </authorList>
    </citation>
    <scope>NUCLEOTIDE SEQUENCE [LARGE SCALE GENOMIC DNA]</scope>
    <source>
        <strain evidence="8 9">MYSH2</strain>
    </source>
</reference>
<dbReference type="RefSeq" id="WP_117392570.1">
    <property type="nucleotide sequence ID" value="NZ_QWDC01000002.1"/>
</dbReference>
<dbReference type="SUPFAM" id="SSF48452">
    <property type="entry name" value="TPR-like"/>
    <property type="match status" value="1"/>
</dbReference>
<evidence type="ECO:0000256" key="2">
    <source>
        <dbReference type="ARBA" id="ARBA00012438"/>
    </source>
</evidence>
<evidence type="ECO:0000256" key="3">
    <source>
        <dbReference type="ARBA" id="ARBA00022679"/>
    </source>
</evidence>
<dbReference type="InterPro" id="IPR050482">
    <property type="entry name" value="Sensor_HK_TwoCompSys"/>
</dbReference>
<evidence type="ECO:0000313" key="8">
    <source>
        <dbReference type="EMBL" id="RFZ92861.1"/>
    </source>
</evidence>
<comment type="catalytic activity">
    <reaction evidence="1">
        <text>ATP + protein L-histidine = ADP + protein N-phospho-L-histidine.</text>
        <dbReference type="EC" id="2.7.13.3"/>
    </reaction>
</comment>
<keyword evidence="5" id="KW-0902">Two-component regulatory system</keyword>
<comment type="caution">
    <text evidence="8">The sequence shown here is derived from an EMBL/GenBank/DDBJ whole genome shotgun (WGS) entry which is preliminary data.</text>
</comment>
<keyword evidence="7" id="KW-0472">Membrane</keyword>
<keyword evidence="6" id="KW-0175">Coiled coil</keyword>
<proteinExistence type="predicted"/>
<keyword evidence="7" id="KW-0812">Transmembrane</keyword>
<evidence type="ECO:0000256" key="6">
    <source>
        <dbReference type="SAM" id="Coils"/>
    </source>
</evidence>
<protein>
    <recommendedName>
        <fullName evidence="2">histidine kinase</fullName>
        <ecNumber evidence="2">2.7.13.3</ecNumber>
    </recommendedName>
</protein>
<dbReference type="InterPro" id="IPR011990">
    <property type="entry name" value="TPR-like_helical_dom_sf"/>
</dbReference>
<dbReference type="SUPFAM" id="SSF55874">
    <property type="entry name" value="ATPase domain of HSP90 chaperone/DNA topoisomerase II/histidine kinase"/>
    <property type="match status" value="1"/>
</dbReference>